<dbReference type="Gene3D" id="3.30.450.20">
    <property type="entry name" value="PAS domain"/>
    <property type="match status" value="3"/>
</dbReference>
<evidence type="ECO:0000256" key="2">
    <source>
        <dbReference type="ARBA" id="ARBA00012438"/>
    </source>
</evidence>
<feature type="domain" description="PAS" evidence="7">
    <location>
        <begin position="189"/>
        <end position="260"/>
    </location>
</feature>
<feature type="domain" description="Histidine kinase" evidence="6">
    <location>
        <begin position="457"/>
        <end position="675"/>
    </location>
</feature>
<dbReference type="InterPro" id="IPR036097">
    <property type="entry name" value="HisK_dim/P_sf"/>
</dbReference>
<dbReference type="SUPFAM" id="SSF47384">
    <property type="entry name" value="Homodimeric domain of signal transducing histidine kinase"/>
    <property type="match status" value="1"/>
</dbReference>
<dbReference type="FunFam" id="3.30.565.10:FF:000006">
    <property type="entry name" value="Sensor histidine kinase WalK"/>
    <property type="match status" value="1"/>
</dbReference>
<dbReference type="InterPro" id="IPR003594">
    <property type="entry name" value="HATPase_dom"/>
</dbReference>
<dbReference type="PROSITE" id="PS50113">
    <property type="entry name" value="PAC"/>
    <property type="match status" value="1"/>
</dbReference>
<evidence type="ECO:0000256" key="1">
    <source>
        <dbReference type="ARBA" id="ARBA00000085"/>
    </source>
</evidence>
<dbReference type="PANTHER" id="PTHR43304">
    <property type="entry name" value="PHYTOCHROME-LIKE PROTEIN CPH1"/>
    <property type="match status" value="1"/>
</dbReference>
<dbReference type="Pfam" id="PF02518">
    <property type="entry name" value="HATPase_c"/>
    <property type="match status" value="1"/>
</dbReference>
<evidence type="ECO:0000256" key="5">
    <source>
        <dbReference type="ARBA" id="ARBA00022777"/>
    </source>
</evidence>
<dbReference type="Gene3D" id="1.10.287.130">
    <property type="match status" value="1"/>
</dbReference>
<dbReference type="PROSITE" id="PS50109">
    <property type="entry name" value="HIS_KIN"/>
    <property type="match status" value="1"/>
</dbReference>
<keyword evidence="10" id="KW-1185">Reference proteome</keyword>
<evidence type="ECO:0000256" key="3">
    <source>
        <dbReference type="ARBA" id="ARBA00022553"/>
    </source>
</evidence>
<dbReference type="CDD" id="cd00130">
    <property type="entry name" value="PAS"/>
    <property type="match status" value="2"/>
</dbReference>
<reference evidence="9 10" key="1">
    <citation type="submission" date="2018-04" db="EMBL/GenBank/DDBJ databases">
        <title>Sphingobacterium sp. M46 Genome.</title>
        <authorList>
            <person name="Cheng J."/>
            <person name="Li Y."/>
        </authorList>
    </citation>
    <scope>NUCLEOTIDE SEQUENCE [LARGE SCALE GENOMIC DNA]</scope>
    <source>
        <strain evidence="9 10">M46</strain>
    </source>
</reference>
<dbReference type="Pfam" id="PF00512">
    <property type="entry name" value="HisKA"/>
    <property type="match status" value="1"/>
</dbReference>
<dbReference type="SUPFAM" id="SSF55785">
    <property type="entry name" value="PYP-like sensor domain (PAS domain)"/>
    <property type="match status" value="2"/>
</dbReference>
<comment type="catalytic activity">
    <reaction evidence="1">
        <text>ATP + protein L-histidine = ADP + protein N-phospho-L-histidine.</text>
        <dbReference type="EC" id="2.7.13.3"/>
    </reaction>
</comment>
<evidence type="ECO:0000313" key="10">
    <source>
        <dbReference type="Proteomes" id="UP000250831"/>
    </source>
</evidence>
<dbReference type="RefSeq" id="WP_108631872.1">
    <property type="nucleotide sequence ID" value="NZ_QCXX01000001.1"/>
</dbReference>
<dbReference type="NCBIfam" id="TIGR00229">
    <property type="entry name" value="sensory_box"/>
    <property type="match status" value="2"/>
</dbReference>
<comment type="caution">
    <text evidence="9">The sequence shown here is derived from an EMBL/GenBank/DDBJ whole genome shotgun (WGS) entry which is preliminary data.</text>
</comment>
<dbReference type="InterPro" id="IPR000014">
    <property type="entry name" value="PAS"/>
</dbReference>
<dbReference type="OrthoDB" id="741455at2"/>
<dbReference type="PROSITE" id="PS50112">
    <property type="entry name" value="PAS"/>
    <property type="match status" value="2"/>
</dbReference>
<keyword evidence="5" id="KW-0418">Kinase</keyword>
<dbReference type="InterPro" id="IPR005467">
    <property type="entry name" value="His_kinase_dom"/>
</dbReference>
<gene>
    <name evidence="9" type="ORF">DCO56_00720</name>
</gene>
<evidence type="ECO:0000256" key="4">
    <source>
        <dbReference type="ARBA" id="ARBA00022679"/>
    </source>
</evidence>
<dbReference type="SUPFAM" id="SSF55874">
    <property type="entry name" value="ATPase domain of HSP90 chaperone/DNA topoisomerase II/histidine kinase"/>
    <property type="match status" value="1"/>
</dbReference>
<dbReference type="Gene3D" id="3.30.565.10">
    <property type="entry name" value="Histidine kinase-like ATPase, C-terminal domain"/>
    <property type="match status" value="1"/>
</dbReference>
<dbReference type="AlphaFoldDB" id="A0A363NY09"/>
<dbReference type="SMART" id="SM00387">
    <property type="entry name" value="HATPase_c"/>
    <property type="match status" value="1"/>
</dbReference>
<proteinExistence type="predicted"/>
<dbReference type="InterPro" id="IPR052162">
    <property type="entry name" value="Sensor_kinase/Photoreceptor"/>
</dbReference>
<accession>A0A363NY09</accession>
<dbReference type="GO" id="GO:0000155">
    <property type="term" value="F:phosphorelay sensor kinase activity"/>
    <property type="evidence" value="ECO:0007669"/>
    <property type="project" value="InterPro"/>
</dbReference>
<organism evidence="9 10">
    <name type="scientific">Sphingobacterium athyrii</name>
    <dbReference type="NCBI Taxonomy" id="2152717"/>
    <lineage>
        <taxon>Bacteria</taxon>
        <taxon>Pseudomonadati</taxon>
        <taxon>Bacteroidota</taxon>
        <taxon>Sphingobacteriia</taxon>
        <taxon>Sphingobacteriales</taxon>
        <taxon>Sphingobacteriaceae</taxon>
        <taxon>Sphingobacterium</taxon>
    </lineage>
</organism>
<dbReference type="SMART" id="SM00388">
    <property type="entry name" value="HisKA"/>
    <property type="match status" value="1"/>
</dbReference>
<name>A0A363NY09_9SPHI</name>
<dbReference type="InterPro" id="IPR004358">
    <property type="entry name" value="Sig_transdc_His_kin-like_C"/>
</dbReference>
<dbReference type="InterPro" id="IPR003661">
    <property type="entry name" value="HisK_dim/P_dom"/>
</dbReference>
<keyword evidence="4" id="KW-0808">Transferase</keyword>
<protein>
    <recommendedName>
        <fullName evidence="2">histidine kinase</fullName>
        <ecNumber evidence="2">2.7.13.3</ecNumber>
    </recommendedName>
</protein>
<dbReference type="CDD" id="cd00082">
    <property type="entry name" value="HisKA"/>
    <property type="match status" value="1"/>
</dbReference>
<dbReference type="InterPro" id="IPR035965">
    <property type="entry name" value="PAS-like_dom_sf"/>
</dbReference>
<dbReference type="SMART" id="SM00091">
    <property type="entry name" value="PAS"/>
    <property type="match status" value="3"/>
</dbReference>
<evidence type="ECO:0000259" key="8">
    <source>
        <dbReference type="PROSITE" id="PS50113"/>
    </source>
</evidence>
<dbReference type="EC" id="2.7.13.3" evidence="2"/>
<dbReference type="InterPro" id="IPR000700">
    <property type="entry name" value="PAS-assoc_C"/>
</dbReference>
<dbReference type="InterPro" id="IPR036890">
    <property type="entry name" value="HATPase_C_sf"/>
</dbReference>
<feature type="domain" description="PAS" evidence="7">
    <location>
        <begin position="326"/>
        <end position="397"/>
    </location>
</feature>
<feature type="domain" description="PAC" evidence="8">
    <location>
        <begin position="265"/>
        <end position="318"/>
    </location>
</feature>
<dbReference type="PRINTS" id="PR00344">
    <property type="entry name" value="BCTRLSENSOR"/>
</dbReference>
<keyword evidence="3" id="KW-0597">Phosphoprotein</keyword>
<evidence type="ECO:0000259" key="7">
    <source>
        <dbReference type="PROSITE" id="PS50112"/>
    </source>
</evidence>
<dbReference type="Proteomes" id="UP000250831">
    <property type="component" value="Unassembled WGS sequence"/>
</dbReference>
<dbReference type="Pfam" id="PF08447">
    <property type="entry name" value="PAS_3"/>
    <property type="match status" value="2"/>
</dbReference>
<dbReference type="Gene3D" id="2.10.70.100">
    <property type="match status" value="1"/>
</dbReference>
<dbReference type="InterPro" id="IPR013655">
    <property type="entry name" value="PAS_fold_3"/>
</dbReference>
<dbReference type="PANTHER" id="PTHR43304:SF1">
    <property type="entry name" value="PAC DOMAIN-CONTAINING PROTEIN"/>
    <property type="match status" value="1"/>
</dbReference>
<evidence type="ECO:0000259" key="6">
    <source>
        <dbReference type="PROSITE" id="PS50109"/>
    </source>
</evidence>
<evidence type="ECO:0000313" key="9">
    <source>
        <dbReference type="EMBL" id="PUV25551.1"/>
    </source>
</evidence>
<dbReference type="PROSITE" id="PS51257">
    <property type="entry name" value="PROKAR_LIPOPROTEIN"/>
    <property type="match status" value="1"/>
</dbReference>
<dbReference type="EMBL" id="QCXX01000001">
    <property type="protein sequence ID" value="PUV25551.1"/>
    <property type="molecule type" value="Genomic_DNA"/>
</dbReference>
<sequence>MIRSDKDILSVLHSSLGACAIYDSPDLHISYASAKMLQLWNCDKSAIGQRLEDSLQQQELLECVSRLKQVWSNPKGPVEEHLTIKLNPAGEPGTSNYRMDYQPLISADGEIYGLYHTITLLPDPIPAAQQVTEKNNIEQQLLEDLLTPKYSLGGNVQAITSLSKYPLPDREAKNLNLKLRDALKKIIESEEHYHFALQSAEMGTWNLNCKSYVVHWDERTRELFGFVHGETAPYTEVLRYIHPDDRTKIDQEVKKSLIDQNKGVYDVQFRTIGAKDQKLRWLHCKGKMYFDSNQQPEWFAGTTLDITQQHAEREKLEAINTLITQKDQEFRMIVEAAGIGIFSIDVESRKMELNDQCRELFGFDGQQEIQEVDFFAQILPQYRDKVSHIFQEVVSKQLPFDCQCEIEDKKTGKVKWLRSVGGGQLAADSNRQIVYGAIFDTTNDKEEERKKLDFISIASHELKTPLTSLIAYIQLLLAKEQTLSSEKRLQYLHRSNEQAIRMRGLIDGFLNVSQLNEGKLLLHKNTFQICTLINYIQNIYSLKPVKHFIHYTGATDSSVEIVADRDKIEQVIINFMDNAIKYSPTNSTIIMDIAVDHAYFSVKVSDQGRGIGDKHQKQIFNKFYRVNDSTDSYASGFGIGLFICREIIQKHQGKIGVDSKLAEGSTFWFKIPIHSQTAPVTGIQNATKQD</sequence>